<proteinExistence type="predicted"/>
<evidence type="ECO:0000256" key="1">
    <source>
        <dbReference type="SAM" id="MobiDB-lite"/>
    </source>
</evidence>
<feature type="region of interest" description="Disordered" evidence="1">
    <location>
        <begin position="64"/>
        <end position="95"/>
    </location>
</feature>
<dbReference type="AlphaFoldDB" id="A0AAD1S1G5"/>
<feature type="compositionally biased region" description="Basic and acidic residues" evidence="1">
    <location>
        <begin position="79"/>
        <end position="95"/>
    </location>
</feature>
<keyword evidence="3" id="KW-1185">Reference proteome</keyword>
<reference evidence="2" key="1">
    <citation type="submission" date="2022-03" db="EMBL/GenBank/DDBJ databases">
        <authorList>
            <person name="Alioto T."/>
            <person name="Alioto T."/>
            <person name="Gomez Garrido J."/>
        </authorList>
    </citation>
    <scope>NUCLEOTIDE SEQUENCE</scope>
</reference>
<protein>
    <submittedName>
        <fullName evidence="2">Uncharacterized protein</fullName>
    </submittedName>
</protein>
<evidence type="ECO:0000313" key="2">
    <source>
        <dbReference type="EMBL" id="CAH2284460.1"/>
    </source>
</evidence>
<dbReference type="Proteomes" id="UP001295444">
    <property type="component" value="Chromosome 04"/>
</dbReference>
<dbReference type="EMBL" id="OW240915">
    <property type="protein sequence ID" value="CAH2284460.1"/>
    <property type="molecule type" value="Genomic_DNA"/>
</dbReference>
<evidence type="ECO:0000313" key="3">
    <source>
        <dbReference type="Proteomes" id="UP001295444"/>
    </source>
</evidence>
<name>A0AAD1S1G5_PELCU</name>
<accession>A0AAD1S1G5</accession>
<organism evidence="2 3">
    <name type="scientific">Pelobates cultripes</name>
    <name type="common">Western spadefoot toad</name>
    <dbReference type="NCBI Taxonomy" id="61616"/>
    <lineage>
        <taxon>Eukaryota</taxon>
        <taxon>Metazoa</taxon>
        <taxon>Chordata</taxon>
        <taxon>Craniata</taxon>
        <taxon>Vertebrata</taxon>
        <taxon>Euteleostomi</taxon>
        <taxon>Amphibia</taxon>
        <taxon>Batrachia</taxon>
        <taxon>Anura</taxon>
        <taxon>Pelobatoidea</taxon>
        <taxon>Pelobatidae</taxon>
        <taxon>Pelobates</taxon>
    </lineage>
</organism>
<gene>
    <name evidence="2" type="ORF">PECUL_23A034884</name>
</gene>
<feature type="region of interest" description="Disordered" evidence="1">
    <location>
        <begin position="1"/>
        <end position="23"/>
    </location>
</feature>
<sequence>MGSTRLRGLQPTLEGAEWTAAPLSPHHTATRYKDGGSPVLFPPLWAEGVIPVPIGTKSSRLKRRLKGAEYPGPTSKDCGGSDHLTKHTGKLETSR</sequence>